<feature type="domain" description="Glycosyltransferase 2-like" evidence="5">
    <location>
        <begin position="103"/>
        <end position="227"/>
    </location>
</feature>
<comment type="pathway">
    <text evidence="1">Cell wall biogenesis; cell wall polysaccharide biosynthesis.</text>
</comment>
<dbReference type="AlphaFoldDB" id="A0A857LWZ4"/>
<evidence type="ECO:0000256" key="2">
    <source>
        <dbReference type="ARBA" id="ARBA00006739"/>
    </source>
</evidence>
<dbReference type="EMBL" id="CP045810">
    <property type="protein sequence ID" value="QHN40823.1"/>
    <property type="molecule type" value="Genomic_DNA"/>
</dbReference>
<protein>
    <submittedName>
        <fullName evidence="6">Mycofactocin system glycosyltransferase</fullName>
    </submittedName>
</protein>
<dbReference type="GO" id="GO:0016757">
    <property type="term" value="F:glycosyltransferase activity"/>
    <property type="evidence" value="ECO:0007669"/>
    <property type="project" value="UniProtKB-KW"/>
</dbReference>
<dbReference type="PANTHER" id="PTHR43179:SF12">
    <property type="entry name" value="GALACTOFURANOSYLTRANSFERASE GLFT2"/>
    <property type="match status" value="1"/>
</dbReference>
<proteinExistence type="inferred from homology"/>
<dbReference type="PANTHER" id="PTHR43179">
    <property type="entry name" value="RHAMNOSYLTRANSFERASE WBBL"/>
    <property type="match status" value="1"/>
</dbReference>
<keyword evidence="4" id="KW-0808">Transferase</keyword>
<dbReference type="SUPFAM" id="SSF53448">
    <property type="entry name" value="Nucleotide-diphospho-sugar transferases"/>
    <property type="match status" value="1"/>
</dbReference>
<sequence>MSVVDSRDGSAAGGVEAVPTDLPDGFQVQVDLRCAHRGDLRYLVGGSPTRMLRLSDAALGMMSADGRIAVCDKATRTLCRRLLDAGIAHPRPMFGPSTDQVTIVVPVRDNQAGINRLIATRGEARMIVVDDGSDTPITVHGVGVSVLRLPRNLGPAAARNAGAAAAVTDFVAFVDSDCVPAPDWLTMLLPHFSDPAVAVAAPRIVGLNTRPGLFALAARYENGYSSLDMGPAEAPVVPSTPMPYVPSAAMVVRRSAFPGFDESLRVAEDVDLCWRLHDGGWRLRYDPVAHVAHDHRTGMREVLGRRRFYGTGAAYLADRHETLAAPMVMSATMAAAVVALLTRTATGTAIAMLLLGQMAVRLRRRLDGLPQAPLVAAQMTGRAAGFGLLQAGAAICRHYWPIALVPALFSRRYRTFVVEVAIAEGLVDWTRRVLSEPTARPALGPVTYVFMRRLDDLAYGLGLWQGVITHRDPGALRPVLSR</sequence>
<comment type="similarity">
    <text evidence="2">Belongs to the glycosyltransferase 2 family.</text>
</comment>
<keyword evidence="3" id="KW-0328">Glycosyltransferase</keyword>
<evidence type="ECO:0000256" key="4">
    <source>
        <dbReference type="ARBA" id="ARBA00022679"/>
    </source>
</evidence>
<gene>
    <name evidence="6" type="primary">mftF</name>
    <name evidence="6" type="ORF">GII30_18165</name>
</gene>
<evidence type="ECO:0000256" key="1">
    <source>
        <dbReference type="ARBA" id="ARBA00004776"/>
    </source>
</evidence>
<name>A0A857LWZ4_9ACTN</name>
<dbReference type="InterPro" id="IPR029044">
    <property type="entry name" value="Nucleotide-diphossugar_trans"/>
</dbReference>
<evidence type="ECO:0000313" key="6">
    <source>
        <dbReference type="EMBL" id="QHN40823.1"/>
    </source>
</evidence>
<dbReference type="InterPro" id="IPR023981">
    <property type="entry name" value="MftF"/>
</dbReference>
<reference evidence="6" key="1">
    <citation type="journal article" date="2021" name="Nat. Microbiol.">
        <title>Cocultivation of an ultrasmall environmental parasitic bacterium with lytic ability against bacteria associated with wastewater foams.</title>
        <authorList>
            <person name="Batinovic S."/>
            <person name="Rose J.J.A."/>
            <person name="Ratcliffe J."/>
            <person name="Seviour R.J."/>
            <person name="Petrovski S."/>
        </authorList>
    </citation>
    <scope>NUCLEOTIDE SEQUENCE</scope>
    <source>
        <strain evidence="6">CON44</strain>
    </source>
</reference>
<evidence type="ECO:0000259" key="5">
    <source>
        <dbReference type="Pfam" id="PF00535"/>
    </source>
</evidence>
<dbReference type="Pfam" id="PF00535">
    <property type="entry name" value="Glycos_transf_2"/>
    <property type="match status" value="1"/>
</dbReference>
<organism evidence="6">
    <name type="scientific">Gordonia amarae</name>
    <dbReference type="NCBI Taxonomy" id="36821"/>
    <lineage>
        <taxon>Bacteria</taxon>
        <taxon>Bacillati</taxon>
        <taxon>Actinomycetota</taxon>
        <taxon>Actinomycetes</taxon>
        <taxon>Mycobacteriales</taxon>
        <taxon>Gordoniaceae</taxon>
        <taxon>Gordonia</taxon>
    </lineage>
</organism>
<dbReference type="NCBIfam" id="TIGR03965">
    <property type="entry name" value="mycofact_glyco"/>
    <property type="match status" value="1"/>
</dbReference>
<dbReference type="RefSeq" id="WP_005193573.1">
    <property type="nucleotide sequence ID" value="NZ_CP045804.1"/>
</dbReference>
<accession>A0A857LWZ4</accession>
<dbReference type="Gene3D" id="3.90.550.10">
    <property type="entry name" value="Spore Coat Polysaccharide Biosynthesis Protein SpsA, Chain A"/>
    <property type="match status" value="1"/>
</dbReference>
<dbReference type="InterPro" id="IPR001173">
    <property type="entry name" value="Glyco_trans_2-like"/>
</dbReference>
<evidence type="ECO:0000256" key="3">
    <source>
        <dbReference type="ARBA" id="ARBA00022676"/>
    </source>
</evidence>